<accession>A0A382B3Q8</accession>
<dbReference type="InterPro" id="IPR000649">
    <property type="entry name" value="IF-2B-related"/>
</dbReference>
<evidence type="ECO:0000256" key="4">
    <source>
        <dbReference type="ARBA" id="ARBA00022917"/>
    </source>
</evidence>
<keyword evidence="4" id="KW-0648">Protein biosynthesis</keyword>
<keyword evidence="3" id="KW-0396">Initiation factor</keyword>
<organism evidence="8">
    <name type="scientific">marine metagenome</name>
    <dbReference type="NCBI Taxonomy" id="408172"/>
    <lineage>
        <taxon>unclassified sequences</taxon>
        <taxon>metagenomes</taxon>
        <taxon>ecological metagenomes</taxon>
    </lineage>
</organism>
<dbReference type="InterPro" id="IPR037171">
    <property type="entry name" value="NagB/RpiA_transferase-like"/>
</dbReference>
<evidence type="ECO:0000256" key="3">
    <source>
        <dbReference type="ARBA" id="ARBA00022540"/>
    </source>
</evidence>
<keyword evidence="2" id="KW-0963">Cytoplasm</keyword>
<name>A0A382B3Q8_9ZZZZ</name>
<evidence type="ECO:0000256" key="6">
    <source>
        <dbReference type="ARBA" id="ARBA00044356"/>
    </source>
</evidence>
<dbReference type="GO" id="GO:0003743">
    <property type="term" value="F:translation initiation factor activity"/>
    <property type="evidence" value="ECO:0007669"/>
    <property type="project" value="UniProtKB-KW"/>
</dbReference>
<protein>
    <recommendedName>
        <fullName evidence="5">Translation initiation factor eIF2B subunit delta</fullName>
    </recommendedName>
    <alternativeName>
        <fullName evidence="6">eIF2B GDP-GTP exchange factor subunit delta</fullName>
    </alternativeName>
</protein>
<dbReference type="AlphaFoldDB" id="A0A382B3Q8"/>
<comment type="subcellular location">
    <subcellularLocation>
        <location evidence="1">Cytoplasm</location>
        <location evidence="1">Cytosol</location>
    </subcellularLocation>
</comment>
<comment type="subunit">
    <text evidence="7">Component of the translation initiation factor 2B (eIF2B) complex which is a heterodecamer of two sets of five different subunits: alpha, beta, gamma, delta and epsilon. Subunits alpha, beta and delta comprise a regulatory subcomplex and subunits epsilon and gamma comprise a catalytic subcomplex. Within the complex, the hexameric regulatory complex resides at the center, with the two heterodimeric catalytic subcomplexes bound on opposite sides.</text>
</comment>
<evidence type="ECO:0000256" key="5">
    <source>
        <dbReference type="ARBA" id="ARBA00044147"/>
    </source>
</evidence>
<proteinExistence type="predicted"/>
<evidence type="ECO:0000256" key="1">
    <source>
        <dbReference type="ARBA" id="ARBA00004514"/>
    </source>
</evidence>
<reference evidence="8" key="1">
    <citation type="submission" date="2018-05" db="EMBL/GenBank/DDBJ databases">
        <authorList>
            <person name="Lanie J.A."/>
            <person name="Ng W.-L."/>
            <person name="Kazmierczak K.M."/>
            <person name="Andrzejewski T.M."/>
            <person name="Davidsen T.M."/>
            <person name="Wayne K.J."/>
            <person name="Tettelin H."/>
            <person name="Glass J.I."/>
            <person name="Rusch D."/>
            <person name="Podicherti R."/>
            <person name="Tsui H.-C.T."/>
            <person name="Winkler M.E."/>
        </authorList>
    </citation>
    <scope>NUCLEOTIDE SEQUENCE</scope>
</reference>
<sequence>VKFYSSSQTSIITLNAITAAITELECPTEDFKMELTTVCDIIKNSRPRMFPIDNLIILLEKELQENNYFSDKDIDARKTAVTKIIESLEERLNNDMNELATQGVKHIEDGDHIILHSVEEGAELLLPEAKRMGKNFEVLILRQDLVKTKQVINILDTAGIKYTVVPEWDLIHFFDKVNKLFIGAYALTVDGKFVSDSGTSNIVSECHIHKLPVYLFAPTLEITNTFSRDQNIYLKDESVNESGSDYNLISHSSDIVSLDLVDHIITEHGAIDKSKLADYCTT</sequence>
<dbReference type="PANTHER" id="PTHR10233">
    <property type="entry name" value="TRANSLATION INITIATION FACTOR EIF-2B"/>
    <property type="match status" value="1"/>
</dbReference>
<evidence type="ECO:0000256" key="2">
    <source>
        <dbReference type="ARBA" id="ARBA00022490"/>
    </source>
</evidence>
<evidence type="ECO:0000313" key="8">
    <source>
        <dbReference type="EMBL" id="SVB08385.1"/>
    </source>
</evidence>
<dbReference type="EMBL" id="UINC01028058">
    <property type="protein sequence ID" value="SVB08385.1"/>
    <property type="molecule type" value="Genomic_DNA"/>
</dbReference>
<dbReference type="InterPro" id="IPR042529">
    <property type="entry name" value="IF_2B-like_C"/>
</dbReference>
<evidence type="ECO:0000256" key="7">
    <source>
        <dbReference type="ARBA" id="ARBA00046432"/>
    </source>
</evidence>
<dbReference type="GO" id="GO:0005829">
    <property type="term" value="C:cytosol"/>
    <property type="evidence" value="ECO:0007669"/>
    <property type="project" value="UniProtKB-SubCell"/>
</dbReference>
<gene>
    <name evidence="8" type="ORF">METZ01_LOCUS161239</name>
</gene>
<dbReference type="PANTHER" id="PTHR10233:SF14">
    <property type="entry name" value="TRANSLATION INITIATION FACTOR EIF-2B SUBUNIT DELTA"/>
    <property type="match status" value="1"/>
</dbReference>
<dbReference type="Gene3D" id="3.40.50.10470">
    <property type="entry name" value="Translation initiation factor eif-2b, domain 2"/>
    <property type="match status" value="1"/>
</dbReference>
<feature type="non-terminal residue" evidence="8">
    <location>
        <position position="1"/>
    </location>
</feature>
<dbReference type="Pfam" id="PF01008">
    <property type="entry name" value="IF-2B"/>
    <property type="match status" value="1"/>
</dbReference>
<dbReference type="SUPFAM" id="SSF100950">
    <property type="entry name" value="NagB/RpiA/CoA transferase-like"/>
    <property type="match status" value="1"/>
</dbReference>